<dbReference type="EMBL" id="FOLB01000002">
    <property type="protein sequence ID" value="SFB93645.1"/>
    <property type="molecule type" value="Genomic_DNA"/>
</dbReference>
<name>A0A1I1F2N7_9ACTN</name>
<accession>A0A1I1F2N7</accession>
<dbReference type="OrthoDB" id="4266042at2"/>
<proteinExistence type="predicted"/>
<gene>
    <name evidence="1" type="ORF">SAMN04487968_102361</name>
</gene>
<keyword evidence="2" id="KW-1185">Reference proteome</keyword>
<evidence type="ECO:0000313" key="1">
    <source>
        <dbReference type="EMBL" id="SFB93645.1"/>
    </source>
</evidence>
<dbReference type="AlphaFoldDB" id="A0A1I1F2N7"/>
<dbReference type="STRING" id="574651.SAMN04487968_102361"/>
<dbReference type="InterPro" id="IPR051797">
    <property type="entry name" value="TrmB-like"/>
</dbReference>
<sequence length="335" mass="36912">MSSYSAEQRAVFESESIPLFEEMAAEGGFGSDDQRIAAGSPGRRALDKLIELGLVHEDTETGRWVPEDPTVAQSRIVSPLSTEGARLLDESSHWARNFGTLSQAWRKSAVADDRGPFTYVRGLQQIGAYIGNLAAEAEEELLTAQPQTGRDTGGGLTRSVEVERAILERGAKLLTLYQHSARRSSATREYAATITGLGGEIRTLDEFFNRMIVIDRRIAIIPSPADLKVALAIREPTVVAYLVDVFMRSWERARPFTARDATVMRHIAQEQRSMTMRMLIEGHSDPVSAKRLGVSPRTYAGYVSDLKDEFDAETRFQLGYTIGRLGNAAAEDAAD</sequence>
<dbReference type="RefSeq" id="WP_091120707.1">
    <property type="nucleotide sequence ID" value="NZ_FOLB01000002.1"/>
</dbReference>
<dbReference type="Proteomes" id="UP000198832">
    <property type="component" value="Unassembled WGS sequence"/>
</dbReference>
<organism evidence="1 2">
    <name type="scientific">Nocardioides terrae</name>
    <dbReference type="NCBI Taxonomy" id="574651"/>
    <lineage>
        <taxon>Bacteria</taxon>
        <taxon>Bacillati</taxon>
        <taxon>Actinomycetota</taxon>
        <taxon>Actinomycetes</taxon>
        <taxon>Propionibacteriales</taxon>
        <taxon>Nocardioidaceae</taxon>
        <taxon>Nocardioides</taxon>
    </lineage>
</organism>
<evidence type="ECO:0008006" key="3">
    <source>
        <dbReference type="Google" id="ProtNLM"/>
    </source>
</evidence>
<dbReference type="PANTHER" id="PTHR34293">
    <property type="entry name" value="HTH-TYPE TRANSCRIPTIONAL REGULATOR TRMBL2"/>
    <property type="match status" value="1"/>
</dbReference>
<reference evidence="1 2" key="1">
    <citation type="submission" date="2016-10" db="EMBL/GenBank/DDBJ databases">
        <authorList>
            <person name="de Groot N.N."/>
        </authorList>
    </citation>
    <scope>NUCLEOTIDE SEQUENCE [LARGE SCALE GENOMIC DNA]</scope>
    <source>
        <strain evidence="1 2">CGMCC 1.7056</strain>
    </source>
</reference>
<dbReference type="PANTHER" id="PTHR34293:SF1">
    <property type="entry name" value="HTH-TYPE TRANSCRIPTIONAL REGULATOR TRMBL2"/>
    <property type="match status" value="1"/>
</dbReference>
<evidence type="ECO:0000313" key="2">
    <source>
        <dbReference type="Proteomes" id="UP000198832"/>
    </source>
</evidence>
<protein>
    <recommendedName>
        <fullName evidence="3">LuxR family transcriptional regulator</fullName>
    </recommendedName>
</protein>